<evidence type="ECO:0000313" key="3">
    <source>
        <dbReference type="EMBL" id="EHP44015.1"/>
    </source>
</evidence>
<proteinExistence type="predicted"/>
<evidence type="ECO:0000313" key="4">
    <source>
        <dbReference type="Proteomes" id="UP000005808"/>
    </source>
</evidence>
<dbReference type="SMART" id="SM00327">
    <property type="entry name" value="VWA"/>
    <property type="match status" value="1"/>
</dbReference>
<dbReference type="Pfam" id="PF12450">
    <property type="entry name" value="vWF_A"/>
    <property type="match status" value="1"/>
</dbReference>
<dbReference type="EMBL" id="AHJE01000013">
    <property type="protein sequence ID" value="EHP44015.1"/>
    <property type="molecule type" value="Genomic_DNA"/>
</dbReference>
<reference evidence="3 4" key="1">
    <citation type="journal article" date="2012" name="J. Bacteriol.">
        <title>De Novo Genome Project of Cupriavidus basilensis OR16.</title>
        <authorList>
            <person name="Cserhati M."/>
            <person name="Kriszt B."/>
            <person name="Szoboszlay S."/>
            <person name="Toth A."/>
            <person name="Szabo I."/>
            <person name="Tancsics A."/>
            <person name="Nagy I."/>
            <person name="Horvath B."/>
            <person name="Nagy I."/>
            <person name="Kukolya J."/>
        </authorList>
    </citation>
    <scope>NUCLEOTIDE SEQUENCE [LARGE SCALE GENOMIC DNA]</scope>
    <source>
        <strain evidence="3 4">OR16</strain>
    </source>
</reference>
<feature type="compositionally biased region" description="Basic and acidic residues" evidence="1">
    <location>
        <begin position="557"/>
        <end position="567"/>
    </location>
</feature>
<accession>H1S079</accession>
<sequence length="638" mass="67585">MPQPLPRNPRRPKTRDAAFAAREAAAGAAANAVADKRAPVMRTLPAAPMTLMARPMPYPQPQPGPDRERYGAIDENGVQQVAQAPVSTFSIDVDTGSYSNVRRLLNAGRLPPADAVRVEEMVNYFPYDYAQPRDGRPFAVHADAAPAPWQARNVLLRIGIKAADAARDSLPAANLVFLVDVSGSMYSPDKLPLLKSSLKLLTNALRAQDRITLVTYASGTRVVLAPTSGSDKAAISSAIDSLVAAGSTAGASGIALAYQAAQQSFIAGGINRVLLATDGDFNVGITDFRQLKALVAEKRKSGVSLSTLGFGTGNYNDQLMEQLADAGDGAYSYIDNLMEGQKVLVEEFSSTLATVARDVKIQVEFNPATVKEYRLIGYENRALKREDFNNDQVDAGDIGAGHTVTALYELTLAGQPGLIDPLRYQPPSPAAQPGKSSAGELAHIKLRYKLPQAQASELIDLPVRDSAVRPLAQADDALRFAAAVAGFGQVAPGAAHAEAARPAIHRLVRARAPGADNPAQQCAGLSYTAAHACLPAWRPAPPILCRTVRVAGYRPDAAGRQRPDRAAGGRAVPPPQRSAVQLRGLAMPGQHRRGRGCGPEDLGQADDALRGLPAQRGPAHLPVPDRAQHLAGPVARRL</sequence>
<dbReference type="Gene3D" id="3.40.50.410">
    <property type="entry name" value="von Willebrand factor, type A domain"/>
    <property type="match status" value="1"/>
</dbReference>
<dbReference type="Proteomes" id="UP000005808">
    <property type="component" value="Unassembled WGS sequence"/>
</dbReference>
<dbReference type="InterPro" id="IPR022156">
    <property type="entry name" value="Uncharacterised_YfbK_N"/>
</dbReference>
<dbReference type="Pfam" id="PF00092">
    <property type="entry name" value="VWA"/>
    <property type="match status" value="1"/>
</dbReference>
<dbReference type="PATRIC" id="fig|1127483.3.peg.992"/>
<dbReference type="AlphaFoldDB" id="H1S079"/>
<evidence type="ECO:0000256" key="1">
    <source>
        <dbReference type="SAM" id="MobiDB-lite"/>
    </source>
</evidence>
<dbReference type="CDD" id="cd01465">
    <property type="entry name" value="vWA_subgroup"/>
    <property type="match status" value="1"/>
</dbReference>
<dbReference type="InterPro" id="IPR021908">
    <property type="entry name" value="YfbK_C"/>
</dbReference>
<evidence type="ECO:0000259" key="2">
    <source>
        <dbReference type="PROSITE" id="PS50234"/>
    </source>
</evidence>
<dbReference type="PANTHER" id="PTHR10579:SF43">
    <property type="entry name" value="ZINC FINGER (C3HC4-TYPE RING FINGER) FAMILY PROTEIN"/>
    <property type="match status" value="1"/>
</dbReference>
<organism evidence="3 4">
    <name type="scientific">Cupriavidus basilensis OR16</name>
    <dbReference type="NCBI Taxonomy" id="1127483"/>
    <lineage>
        <taxon>Bacteria</taxon>
        <taxon>Pseudomonadati</taxon>
        <taxon>Pseudomonadota</taxon>
        <taxon>Betaproteobacteria</taxon>
        <taxon>Burkholderiales</taxon>
        <taxon>Burkholderiaceae</taxon>
        <taxon>Cupriavidus</taxon>
    </lineage>
</organism>
<dbReference type="Pfam" id="PF12034">
    <property type="entry name" value="YfbK_C"/>
    <property type="match status" value="1"/>
</dbReference>
<feature type="region of interest" description="Disordered" evidence="1">
    <location>
        <begin position="556"/>
        <end position="638"/>
    </location>
</feature>
<dbReference type="PANTHER" id="PTHR10579">
    <property type="entry name" value="CALCIUM-ACTIVATED CHLORIDE CHANNEL REGULATOR"/>
    <property type="match status" value="1"/>
</dbReference>
<gene>
    <name evidence="3" type="ORF">OR16_04982</name>
</gene>
<dbReference type="InterPro" id="IPR002035">
    <property type="entry name" value="VWF_A"/>
</dbReference>
<feature type="domain" description="VWFA" evidence="2">
    <location>
        <begin position="174"/>
        <end position="352"/>
    </location>
</feature>
<comment type="caution">
    <text evidence="3">The sequence shown here is derived from an EMBL/GenBank/DDBJ whole genome shotgun (WGS) entry which is preliminary data.</text>
</comment>
<name>H1S079_9BURK</name>
<protein>
    <submittedName>
        <fullName evidence="3">von Willebrand factor A</fullName>
    </submittedName>
</protein>
<dbReference type="PROSITE" id="PS50234">
    <property type="entry name" value="VWFA"/>
    <property type="match status" value="1"/>
</dbReference>
<dbReference type="SUPFAM" id="SSF53300">
    <property type="entry name" value="vWA-like"/>
    <property type="match status" value="1"/>
</dbReference>
<dbReference type="InterPro" id="IPR036465">
    <property type="entry name" value="vWFA_dom_sf"/>
</dbReference>
<dbReference type="InterPro" id="IPR051266">
    <property type="entry name" value="CLCR"/>
</dbReference>